<proteinExistence type="predicted"/>
<evidence type="ECO:0000313" key="2">
    <source>
        <dbReference type="Proteomes" id="UP001224781"/>
    </source>
</evidence>
<comment type="caution">
    <text evidence="1">The sequence shown here is derived from an EMBL/GenBank/DDBJ whole genome shotgun (WGS) entry which is preliminary data.</text>
</comment>
<reference evidence="1 2" key="1">
    <citation type="submission" date="2023-07" db="EMBL/GenBank/DDBJ databases">
        <title>Functional and genomic diversity of the sorghum phyllosphere microbiome.</title>
        <authorList>
            <person name="Shade A."/>
        </authorList>
    </citation>
    <scope>NUCLEOTIDE SEQUENCE [LARGE SCALE GENOMIC DNA]</scope>
    <source>
        <strain evidence="1 2">SORGH_AS_1126</strain>
    </source>
</reference>
<name>A0ABU0UFD0_9HYPH</name>
<gene>
    <name evidence="1" type="ORF">QE408_000715</name>
</gene>
<evidence type="ECO:0000313" key="1">
    <source>
        <dbReference type="EMBL" id="MDQ1183593.1"/>
    </source>
</evidence>
<organism evidence="1 2">
    <name type="scientific">Agrobacterium larrymoorei</name>
    <dbReference type="NCBI Taxonomy" id="160699"/>
    <lineage>
        <taxon>Bacteria</taxon>
        <taxon>Pseudomonadati</taxon>
        <taxon>Pseudomonadota</taxon>
        <taxon>Alphaproteobacteria</taxon>
        <taxon>Hyphomicrobiales</taxon>
        <taxon>Rhizobiaceae</taxon>
        <taxon>Rhizobium/Agrobacterium group</taxon>
        <taxon>Agrobacterium</taxon>
    </lineage>
</organism>
<protein>
    <submittedName>
        <fullName evidence="1">Uncharacterized protein</fullName>
    </submittedName>
</protein>
<dbReference type="Proteomes" id="UP001224781">
    <property type="component" value="Unassembled WGS sequence"/>
</dbReference>
<dbReference type="RefSeq" id="WP_306928593.1">
    <property type="nucleotide sequence ID" value="NZ_JAUTBL010000001.1"/>
</dbReference>
<dbReference type="EMBL" id="JAUTBL010000001">
    <property type="protein sequence ID" value="MDQ1183593.1"/>
    <property type="molecule type" value="Genomic_DNA"/>
</dbReference>
<accession>A0ABU0UFD0</accession>
<keyword evidence="2" id="KW-1185">Reference proteome</keyword>
<sequence length="112" mass="12523">MWTPDASIIITAEQEAQQQRATLQKKFTGAIQTHLDATASQRRYDSIHTAISYRDDPNPKFAAEAAALFAWRSAVWTYATDELDKVVAGERAIPTVEEFLAELPQLVWPSST</sequence>